<dbReference type="PANTHER" id="PTHR45033:SF2">
    <property type="entry name" value="ZINC-TYPE ALCOHOL DEHYDROGENASE-LIKE PROTEIN C1773.06C"/>
    <property type="match status" value="1"/>
</dbReference>
<dbReference type="GO" id="GO:0016491">
    <property type="term" value="F:oxidoreductase activity"/>
    <property type="evidence" value="ECO:0007669"/>
    <property type="project" value="InterPro"/>
</dbReference>
<organism evidence="2 3">
    <name type="scientific">Colletotrichum orbiculare (strain 104-T / ATCC 96160 / CBS 514.97 / LARS 414 / MAFF 240422)</name>
    <name type="common">Cucumber anthracnose fungus</name>
    <name type="synonym">Colletotrichum lagenarium</name>
    <dbReference type="NCBI Taxonomy" id="1213857"/>
    <lineage>
        <taxon>Eukaryota</taxon>
        <taxon>Fungi</taxon>
        <taxon>Dikarya</taxon>
        <taxon>Ascomycota</taxon>
        <taxon>Pezizomycotina</taxon>
        <taxon>Sordariomycetes</taxon>
        <taxon>Hypocreomycetidae</taxon>
        <taxon>Glomerellales</taxon>
        <taxon>Glomerellaceae</taxon>
        <taxon>Colletotrichum</taxon>
        <taxon>Colletotrichum orbiculare species complex</taxon>
    </lineage>
</organism>
<dbReference type="Proteomes" id="UP000014480">
    <property type="component" value="Unassembled WGS sequence"/>
</dbReference>
<keyword evidence="3" id="KW-1185">Reference proteome</keyword>
<name>N4V945_COLOR</name>
<reference evidence="3" key="1">
    <citation type="journal article" date="2013" name="New Phytol.">
        <title>Comparative genomic and transcriptomic analyses reveal the hemibiotrophic stage shift of Colletotrichum fungi.</title>
        <authorList>
            <person name="Gan P."/>
            <person name="Ikeda K."/>
            <person name="Irieda H."/>
            <person name="Narusaka M."/>
            <person name="O'Connell R.J."/>
            <person name="Narusaka Y."/>
            <person name="Takano Y."/>
            <person name="Kubo Y."/>
            <person name="Shirasu K."/>
        </authorList>
    </citation>
    <scope>NUCLEOTIDE SEQUENCE [LARGE SCALE GENOMIC DNA]</scope>
    <source>
        <strain evidence="3">104-T / ATCC 96160 / CBS 514.97 / LARS 414 / MAFF 240422</strain>
    </source>
</reference>
<dbReference type="InterPro" id="IPR013154">
    <property type="entry name" value="ADH-like_N"/>
</dbReference>
<comment type="caution">
    <text evidence="2">The sequence shown here is derived from an EMBL/GenBank/DDBJ whole genome shotgun (WGS) entry which is preliminary data.</text>
</comment>
<dbReference type="EMBL" id="AMCV02000014">
    <property type="protein sequence ID" value="TDZ21533.1"/>
    <property type="molecule type" value="Genomic_DNA"/>
</dbReference>
<protein>
    <submittedName>
        <fullName evidence="2">Zinc-type alcohol dehydrogenase-like protein</fullName>
    </submittedName>
</protein>
<accession>N4V945</accession>
<gene>
    <name evidence="2" type="ORF">Cob_v005552</name>
</gene>
<dbReference type="SUPFAM" id="SSF50129">
    <property type="entry name" value="GroES-like"/>
    <property type="match status" value="1"/>
</dbReference>
<evidence type="ECO:0000313" key="2">
    <source>
        <dbReference type="EMBL" id="TDZ21533.1"/>
    </source>
</evidence>
<dbReference type="AlphaFoldDB" id="N4V945"/>
<dbReference type="Pfam" id="PF08240">
    <property type="entry name" value="ADH_N"/>
    <property type="match status" value="1"/>
</dbReference>
<dbReference type="InterPro" id="IPR011032">
    <property type="entry name" value="GroES-like_sf"/>
</dbReference>
<dbReference type="InterPro" id="IPR020843">
    <property type="entry name" value="ER"/>
</dbReference>
<dbReference type="CDD" id="cd08276">
    <property type="entry name" value="MDR7"/>
    <property type="match status" value="1"/>
</dbReference>
<dbReference type="InterPro" id="IPR036291">
    <property type="entry name" value="NAD(P)-bd_dom_sf"/>
</dbReference>
<dbReference type="SUPFAM" id="SSF51735">
    <property type="entry name" value="NAD(P)-binding Rossmann-fold domains"/>
    <property type="match status" value="1"/>
</dbReference>
<dbReference type="SMART" id="SM00829">
    <property type="entry name" value="PKS_ER"/>
    <property type="match status" value="1"/>
</dbReference>
<dbReference type="Gene3D" id="3.90.180.10">
    <property type="entry name" value="Medium-chain alcohol dehydrogenases, catalytic domain"/>
    <property type="match status" value="1"/>
</dbReference>
<dbReference type="eggNOG" id="KOG1198">
    <property type="taxonomic scope" value="Eukaryota"/>
</dbReference>
<dbReference type="STRING" id="1213857.N4V945"/>
<dbReference type="HOGENOM" id="CLU_026673_3_4_1"/>
<proteinExistence type="predicted"/>
<dbReference type="Pfam" id="PF00107">
    <property type="entry name" value="ADH_zinc_N"/>
    <property type="match status" value="1"/>
</dbReference>
<evidence type="ECO:0000313" key="3">
    <source>
        <dbReference type="Proteomes" id="UP000014480"/>
    </source>
</evidence>
<dbReference type="InterPro" id="IPR013149">
    <property type="entry name" value="ADH-like_C"/>
</dbReference>
<dbReference type="Gene3D" id="3.40.50.720">
    <property type="entry name" value="NAD(P)-binding Rossmann-like Domain"/>
    <property type="match status" value="1"/>
</dbReference>
<evidence type="ECO:0000259" key="1">
    <source>
        <dbReference type="SMART" id="SM00829"/>
    </source>
</evidence>
<dbReference type="InterPro" id="IPR052711">
    <property type="entry name" value="Zinc_ADH-like"/>
</dbReference>
<dbReference type="OrthoDB" id="9930022at2759"/>
<sequence length="352" mass="37327">MSAAWRIRTHYKGPYTAAGIDQNLSLEEVAKPKPQKDQVLVRIHAASLNYRDILIATSDERYAGGAPVDGLVPLADGAGVVAKVSSESSRWKVGDRVFNASNSSWKAGQTQASLDKGTGGGAGSEDGVLQQYAVFDEDSLAPIPSRLSFEEAASLAGAYVSAWNALFGGPKYLKKGDVVVVQGTGGVSIAVLQIAVAVGATVIAFSTSEDKLDVLRGLGATHALSYRDRSDWSRDVIELTGGRGADHVVDVVGAATIAESIRSVRQDGLVSAVGFLSASEKHDLIPDIIWGAKTVRGLLYGSLGMFQEMAAFVEENKIQPVISEVFGWTIAKEAYNRMLKQGFVGKIVIKVD</sequence>
<reference evidence="3" key="2">
    <citation type="journal article" date="2019" name="Mol. Plant Microbe Interact.">
        <title>Genome sequence resources for four phytopathogenic fungi from the Colletotrichum orbiculare species complex.</title>
        <authorList>
            <person name="Gan P."/>
            <person name="Tsushima A."/>
            <person name="Narusaka M."/>
            <person name="Narusaka Y."/>
            <person name="Takano Y."/>
            <person name="Kubo Y."/>
            <person name="Shirasu K."/>
        </authorList>
    </citation>
    <scope>GENOME REANNOTATION</scope>
    <source>
        <strain evidence="3">104-T / ATCC 96160 / CBS 514.97 / LARS 414 / MAFF 240422</strain>
    </source>
</reference>
<feature type="domain" description="Enoyl reductase (ER)" evidence="1">
    <location>
        <begin position="19"/>
        <end position="349"/>
    </location>
</feature>
<dbReference type="PANTHER" id="PTHR45033">
    <property type="match status" value="1"/>
</dbReference>